<dbReference type="InterPro" id="IPR050517">
    <property type="entry name" value="DDR_Repair_Kinase"/>
</dbReference>
<evidence type="ECO:0000256" key="12">
    <source>
        <dbReference type="SAM" id="MobiDB-lite"/>
    </source>
</evidence>
<organism evidence="15 16">
    <name type="scientific">Cyprinus carpio</name>
    <name type="common">Common carp</name>
    <dbReference type="NCBI Taxonomy" id="7962"/>
    <lineage>
        <taxon>Eukaryota</taxon>
        <taxon>Metazoa</taxon>
        <taxon>Chordata</taxon>
        <taxon>Craniata</taxon>
        <taxon>Vertebrata</taxon>
        <taxon>Euteleostomi</taxon>
        <taxon>Actinopterygii</taxon>
        <taxon>Neopterygii</taxon>
        <taxon>Teleostei</taxon>
        <taxon>Ostariophysi</taxon>
        <taxon>Cypriniformes</taxon>
        <taxon>Cyprinidae</taxon>
        <taxon>Cyprininae</taxon>
        <taxon>Cyprinus</taxon>
    </lineage>
</organism>
<feature type="coiled-coil region" evidence="11">
    <location>
        <begin position="1083"/>
        <end position="1117"/>
    </location>
</feature>
<feature type="domain" description="FATC" evidence="14">
    <location>
        <begin position="2736"/>
        <end position="2768"/>
    </location>
</feature>
<feature type="region of interest" description="Disordered" evidence="12">
    <location>
        <begin position="1009"/>
        <end position="1029"/>
    </location>
</feature>
<evidence type="ECO:0000256" key="8">
    <source>
        <dbReference type="ARBA" id="ARBA00023161"/>
    </source>
</evidence>
<evidence type="ECO:0000256" key="9">
    <source>
        <dbReference type="ARBA" id="ARBA00047899"/>
    </source>
</evidence>
<keyword evidence="3" id="KW-0723">Serine/threonine-protein kinase</keyword>
<dbReference type="InterPro" id="IPR011009">
    <property type="entry name" value="Kinase-like_dom_sf"/>
</dbReference>
<dbReference type="FunFam" id="3.30.1010.10:FF:000010">
    <property type="entry name" value="serine/threonine-protein kinase SMG1 isoform X1"/>
    <property type="match status" value="1"/>
</dbReference>
<dbReference type="InterPro" id="IPR031559">
    <property type="entry name" value="SMG1"/>
</dbReference>
<evidence type="ECO:0000256" key="1">
    <source>
        <dbReference type="ARBA" id="ARBA00011031"/>
    </source>
</evidence>
<keyword evidence="7" id="KW-0067">ATP-binding</keyword>
<feature type="compositionally biased region" description="Low complexity" evidence="12">
    <location>
        <begin position="1011"/>
        <end position="1025"/>
    </location>
</feature>
<dbReference type="PANTHER" id="PTHR11139">
    <property type="entry name" value="ATAXIA TELANGIECTASIA MUTATED ATM -RELATED"/>
    <property type="match status" value="1"/>
</dbReference>
<feature type="compositionally biased region" description="Polar residues" evidence="12">
    <location>
        <begin position="2657"/>
        <end position="2666"/>
    </location>
</feature>
<evidence type="ECO:0000313" key="15">
    <source>
        <dbReference type="Ensembl" id="ENSCCRP00020032251.1"/>
    </source>
</evidence>
<dbReference type="Pfam" id="PF15785">
    <property type="entry name" value="SMG1"/>
    <property type="match status" value="1"/>
</dbReference>
<keyword evidence="8" id="KW-0866">Nonsense-mediated mRNA decay</keyword>
<comment type="similarity">
    <text evidence="1">Belongs to the PI3/PI4-kinase family.</text>
</comment>
<evidence type="ECO:0000313" key="16">
    <source>
        <dbReference type="Proteomes" id="UP000694701"/>
    </source>
</evidence>
<evidence type="ECO:0000256" key="10">
    <source>
        <dbReference type="ARBA" id="ARBA00048679"/>
    </source>
</evidence>
<dbReference type="GO" id="GO:0005524">
    <property type="term" value="F:ATP binding"/>
    <property type="evidence" value="ECO:0007669"/>
    <property type="project" value="UniProtKB-KW"/>
</dbReference>
<dbReference type="Proteomes" id="UP000694701">
    <property type="component" value="Unplaced"/>
</dbReference>
<dbReference type="Ensembl" id="ENSCCRT00020035265.1">
    <property type="protein sequence ID" value="ENSCCRP00020032251.1"/>
    <property type="gene ID" value="ENSCCRG00020013950.1"/>
</dbReference>
<protein>
    <recommendedName>
        <fullName evidence="2">non-specific serine/threonine protein kinase</fullName>
        <ecNumber evidence="2">2.7.11.1</ecNumber>
    </recommendedName>
</protein>
<dbReference type="InterPro" id="IPR039414">
    <property type="entry name" value="SMG1_PIKKc"/>
</dbReference>
<dbReference type="InterPro" id="IPR000403">
    <property type="entry name" value="PI3/4_kinase_cat_dom"/>
</dbReference>
<evidence type="ECO:0000256" key="4">
    <source>
        <dbReference type="ARBA" id="ARBA00022679"/>
    </source>
</evidence>
<dbReference type="FunFam" id="1.10.1070.11:FF:000008">
    <property type="entry name" value="serine/threonine-protein kinase SMG1 isoform X2"/>
    <property type="match status" value="1"/>
</dbReference>
<dbReference type="SUPFAM" id="SSF56112">
    <property type="entry name" value="Protein kinase-like (PK-like)"/>
    <property type="match status" value="1"/>
</dbReference>
<evidence type="ECO:0000256" key="2">
    <source>
        <dbReference type="ARBA" id="ARBA00012513"/>
    </source>
</evidence>
<comment type="catalytic activity">
    <reaction evidence="10">
        <text>L-seryl-[protein] + ATP = O-phospho-L-seryl-[protein] + ADP + H(+)</text>
        <dbReference type="Rhea" id="RHEA:17989"/>
        <dbReference type="Rhea" id="RHEA-COMP:9863"/>
        <dbReference type="Rhea" id="RHEA-COMP:11604"/>
        <dbReference type="ChEBI" id="CHEBI:15378"/>
        <dbReference type="ChEBI" id="CHEBI:29999"/>
        <dbReference type="ChEBI" id="CHEBI:30616"/>
        <dbReference type="ChEBI" id="CHEBI:83421"/>
        <dbReference type="ChEBI" id="CHEBI:456216"/>
        <dbReference type="EC" id="2.7.11.1"/>
    </reaction>
</comment>
<keyword evidence="4" id="KW-0808">Transferase</keyword>
<dbReference type="InterPro" id="IPR018936">
    <property type="entry name" value="PI3/4_kinase_CS"/>
</dbReference>
<comment type="catalytic activity">
    <reaction evidence="9">
        <text>L-threonyl-[protein] + ATP = O-phospho-L-threonyl-[protein] + ADP + H(+)</text>
        <dbReference type="Rhea" id="RHEA:46608"/>
        <dbReference type="Rhea" id="RHEA-COMP:11060"/>
        <dbReference type="Rhea" id="RHEA-COMP:11605"/>
        <dbReference type="ChEBI" id="CHEBI:15378"/>
        <dbReference type="ChEBI" id="CHEBI:30013"/>
        <dbReference type="ChEBI" id="CHEBI:30616"/>
        <dbReference type="ChEBI" id="CHEBI:61977"/>
        <dbReference type="ChEBI" id="CHEBI:456216"/>
        <dbReference type="EC" id="2.7.11.1"/>
    </reaction>
</comment>
<keyword evidence="5" id="KW-0547">Nucleotide-binding</keyword>
<evidence type="ECO:0000256" key="3">
    <source>
        <dbReference type="ARBA" id="ARBA00022527"/>
    </source>
</evidence>
<evidence type="ECO:0000256" key="7">
    <source>
        <dbReference type="ARBA" id="ARBA00022840"/>
    </source>
</evidence>
<dbReference type="InterPro" id="IPR003152">
    <property type="entry name" value="FATC_dom"/>
</dbReference>
<dbReference type="PROSITE" id="PS50290">
    <property type="entry name" value="PI3_4_KINASE_3"/>
    <property type="match status" value="1"/>
</dbReference>
<dbReference type="CDD" id="cd05170">
    <property type="entry name" value="PIKKc_SMG1"/>
    <property type="match status" value="1"/>
</dbReference>
<evidence type="ECO:0000259" key="14">
    <source>
        <dbReference type="PROSITE" id="PS51190"/>
    </source>
</evidence>
<name>A0A8C2DV70_CYPCA</name>
<dbReference type="Gene3D" id="3.30.1010.10">
    <property type="entry name" value="Phosphatidylinositol 3-kinase Catalytic Subunit, Chain A, domain 4"/>
    <property type="match status" value="1"/>
</dbReference>
<dbReference type="Gene3D" id="1.10.1070.11">
    <property type="entry name" value="Phosphatidylinositol 3-/4-kinase, catalytic domain"/>
    <property type="match status" value="1"/>
</dbReference>
<dbReference type="GO" id="GO:0004674">
    <property type="term" value="F:protein serine/threonine kinase activity"/>
    <property type="evidence" value="ECO:0007669"/>
    <property type="project" value="UniProtKB-KW"/>
</dbReference>
<keyword evidence="11" id="KW-0175">Coiled coil</keyword>
<dbReference type="PROSITE" id="PS51190">
    <property type="entry name" value="FATC"/>
    <property type="match status" value="1"/>
</dbReference>
<dbReference type="Pfam" id="PF02260">
    <property type="entry name" value="FATC"/>
    <property type="match status" value="1"/>
</dbReference>
<keyword evidence="6" id="KW-0418">Kinase</keyword>
<dbReference type="SMART" id="SM01345">
    <property type="entry name" value="Rapamycin_bind"/>
    <property type="match status" value="1"/>
</dbReference>
<sequence length="2768" mass="308918">HWPDQKKSLALSPANTSLQHPQFVCVLVIVIFGIIYKINCFLHSKEPWLERLYHSCQRLEKKDSAMVPRTLLKTEAVLWQWAVWEAAQFTVLSKLRTPLGRAQDTFQTIEGMIRSLAAHSLNTEQELSQWSGGESDEGHHTNQLRLALLLQFLENLEKLMYNAYEGCASALTAPPKGIRTFFYTNRQTCQDWLTRIRLALMRVGLLSGQPAVTVRHGFDLLTEIKNSSAQGPEMEVPVTMLVEALCELRCPEAIQGLAAWSLANTGKSLGWLGSVALQAEGKFEKAALEYQEQLCAVTGMDCSIKGFDHSLLKLTGSNTSSPKHTSSGDGRKTVLLKSSECSSEVLNFLANKACECYVALSDWESVQEWQASMMNLKKNSSSSSVNLKTDFNYIRSLSRFEEGDFEECRAQLELLPGEDYGLLNSTTKDKIDLKRLLPAVLSPDPSELQKAIEVQLLRSAVGAITATNHEQDQKVLSSTLVKYLKQTGRISLGPLRLSTLTLSDSLPTLGTLQLHCANSLENTLCNQHPEDCLIPLFSEALTNCKQQDVQPWLHALRYTTFQRQLFQKLKGLSAPVDSHLMELCLTAVKFARKQGNIALATRLLSLCNKPSVGVSEGQDLVQSFRQLSLEGSVGEKWGPELEIEKAKVLFAAGQSVSAMEMLSSCALSYCHSGKCEHAACRSVLTLCKWLLAEWKDLTPQLKMVAKRNSGSTSLSALSKNISGLLELPLEDQGIVGVGEPDFVLGQLYQLSTTQAPEVAKSWAALASWAYRWGRKVVDNASQGEGVPLLLGEKKEIEDLLPAGTSDEDKETIFGILGQAMCRPAGIQDEDMALQNEEDEEDDMVDVISRQLLSACPWLSEVEDTVSDGLIGVWRRVVDRIFSLYRVSCRAYFTFLKLNAGQVPIDEDDPKLLLNNQSSKQSSDDVIVMATLRLLRLLVKHAGELREGLEHGLASTPTAPWRVTHHSACFLLKMFSLFGGKNYCMFSSLPGNKLQSSLPTLLGNMQGEALCGGESETGSGPTSQESSRGEEMVMYSSEDQAMMQDCYSKIVDKLSSANPTMVLQVQLLVGELRRVTLLWDELWLGVLQQQHMHVLRRIQQLEDEVKRVQNNNTLRKDEKVAIMREKHSALMKPVVFALDHVCSITAASAETPHEAWFQETYGETIHNALERLRNPLNPANPASSWVPFKQIMLSLQQRAQKRASYLLRLDEISPRLTAMTNTEMALPGEVSATDAVTIQSVGNTITILPTKTKPKKLYFLGSDGRNYPYLFKGLEDLHLDERIMQFLSIVNTMFTKVNQQESPRFHARHYSVTPLGTRSGLIQWVDGATPLFGLYKRWQQREAVVQAQKAQDSFQQPQNLPMVPRPSELYYSKISPALKAVGLSLDVSRRDWPLSVMRDVLRELMEATPPNLLAKELWCSCTTPSEWWSVTQSYARSTAVMSMVGYIIGLGDRHLDNVLIDMTTGEVVHIDYNVCFEKGKSLRVPEKVPFRMTHNIETALGVTGVEGIFRLSCEQVIQIMRRGRETLLTLLEAFVYDPLVDWTAGGEVGFAGAVYGGGGQQAENKQSKREMERDITRSLFSSRVAEIKVNWFKNRDEMIGVLPQVEEAVDEYLNLQEQLTQVEKVQGKLLEEMEFLEGADTRADHPIHSLEHRYSEHTQLQSRQRTVQDAIQGKLSDLDQCISQYQAAFSSLEATQLASLLQEISIPIDLGPPSYVPATSFLQNAGQAHLISQCEALEAEVSALLQQRRSQLRGCLEHLHSYATVALLYPRAVLLRHRVHTWKQWMEELVCDMTIDHCQTVYHQYEMQFAPQPPPAICQFLSSIEMALQHHAAETNTRLMRQVERLKAEGAGVHVCEEQLQEIERCIKVFLHEDAELGSFSLAGIIVSALCALTRRNLVMEGAAASAGEQLVELTSRDGAWFLEELCSMSGNITCLVQLLQQCQLLSHDLDILSLAETSQVVYLANGVYTCLQELNTNFRQIIFPEALRCMLKGENTLETMLAELDALIDQCADGVSLQGLGEVLQAHLRNTAMGLEEDPDDHYLDITRVLRAQYSELIQPRSMESSVQETPKMSAGQMLLVAFDGMFAQLETAFGLLIDKLNSMDVPAAWRKVDVIRESRATQVHFFDNVQTRQVLDEIFFLKRLQTIRDFFRLCGSFSQTLSGTSSTPTDEPPPSNGPVPIVKPMYRGSTVVSEDQMMRPIKAFTADFVRQMLMGLPTQALGLAICSALSALGMDLIAQVEAKDFGAEGKVSLDDLCKKAIEQGVQAGRISQLLLNRATVLASSYDTAWKKLDLVRRLEVNIEACKVSLQRTQLHIAMFQWQHEDILGARTQPMSVSPPPRSIILSNMKKKLYKLSQDEASIGSVQEKLAGLEGSIEQRLKWAGGANPALAPVLQDFEATIAERRALVMKESQRANQVTFLCSTILNFEGLRTRTPEALNMDATLFELVKRCQSIYIIIQNIVLSLQSPAMDLSIGGPEWLVYAQNHLTQEISSQRAMQEEREQQLERVTETLQLLVDSIKGILSNHNRQLADVKHLLRAMAKDEENALAEGEEVTYEGSVRQFLSEYKAWQDNVQIVLFTVVQATGQPRSQEQVELLQEIPATLKELKVQSQSVYNGLVSFASPLVTERGSDCTSPTSTVQTSFAAAVRCSGVKTQPDSMSQNARKALPRNLGTPVDTPPSTLMINSKGLAPSPKRAVRDPKTGRAVQERNSYAVSVWKRVKAKLEGRDLDPNRRMSVTEQVDYVIKEATNLDNLAQLYEGWTAWV</sequence>
<proteinExistence type="inferred from homology"/>
<accession>A0A8C2DV70</accession>
<reference evidence="15" key="1">
    <citation type="submission" date="2025-08" db="UniProtKB">
        <authorList>
            <consortium name="Ensembl"/>
        </authorList>
    </citation>
    <scope>IDENTIFICATION</scope>
</reference>
<dbReference type="SMART" id="SM00146">
    <property type="entry name" value="PI3Kc"/>
    <property type="match status" value="1"/>
</dbReference>
<dbReference type="PROSITE" id="PS00916">
    <property type="entry name" value="PI3_4_KINASE_2"/>
    <property type="match status" value="1"/>
</dbReference>
<dbReference type="GO" id="GO:0005634">
    <property type="term" value="C:nucleus"/>
    <property type="evidence" value="ECO:0007669"/>
    <property type="project" value="TreeGrafter"/>
</dbReference>
<evidence type="ECO:0000259" key="13">
    <source>
        <dbReference type="PROSITE" id="PS50290"/>
    </source>
</evidence>
<evidence type="ECO:0000256" key="6">
    <source>
        <dbReference type="ARBA" id="ARBA00022777"/>
    </source>
</evidence>
<evidence type="ECO:0000256" key="11">
    <source>
        <dbReference type="SAM" id="Coils"/>
    </source>
</evidence>
<feature type="region of interest" description="Disordered" evidence="12">
    <location>
        <begin position="2657"/>
        <end position="2681"/>
    </location>
</feature>
<feature type="region of interest" description="Disordered" evidence="12">
    <location>
        <begin position="2162"/>
        <end position="2182"/>
    </location>
</feature>
<dbReference type="PANTHER" id="PTHR11139:SF71">
    <property type="entry name" value="SERINE_THREONINE-PROTEIN KINASE SMG1"/>
    <property type="match status" value="1"/>
</dbReference>
<dbReference type="Pfam" id="PF00454">
    <property type="entry name" value="PI3_PI4_kinase"/>
    <property type="match status" value="1"/>
</dbReference>
<dbReference type="InterPro" id="IPR036940">
    <property type="entry name" value="PI3/4_kinase_cat_sf"/>
</dbReference>
<dbReference type="SMART" id="SM01343">
    <property type="entry name" value="FATC"/>
    <property type="match status" value="1"/>
</dbReference>
<evidence type="ECO:0000256" key="5">
    <source>
        <dbReference type="ARBA" id="ARBA00022741"/>
    </source>
</evidence>
<feature type="domain" description="PI3K/PI4K catalytic" evidence="13">
    <location>
        <begin position="1240"/>
        <end position="1579"/>
    </location>
</feature>
<dbReference type="EC" id="2.7.11.1" evidence="2"/>
<dbReference type="GO" id="GO:0000184">
    <property type="term" value="P:nuclear-transcribed mRNA catabolic process, nonsense-mediated decay"/>
    <property type="evidence" value="ECO:0007669"/>
    <property type="project" value="UniProtKB-KW"/>
</dbReference>